<gene>
    <name evidence="3" type="ORF">CFP56_000524</name>
</gene>
<accession>A0AAW0LI48</accession>
<evidence type="ECO:0000256" key="1">
    <source>
        <dbReference type="SAM" id="Phobius"/>
    </source>
</evidence>
<feature type="transmembrane region" description="Helical" evidence="1">
    <location>
        <begin position="384"/>
        <end position="401"/>
    </location>
</feature>
<dbReference type="SUPFAM" id="SSF140860">
    <property type="entry name" value="Pseudo ankyrin repeat-like"/>
    <property type="match status" value="1"/>
</dbReference>
<dbReference type="GO" id="GO:0016020">
    <property type="term" value="C:membrane"/>
    <property type="evidence" value="ECO:0007669"/>
    <property type="project" value="TreeGrafter"/>
</dbReference>
<dbReference type="Pfam" id="PF13962">
    <property type="entry name" value="PGG"/>
    <property type="match status" value="1"/>
</dbReference>
<evidence type="ECO:0000313" key="3">
    <source>
        <dbReference type="EMBL" id="KAK7850587.1"/>
    </source>
</evidence>
<keyword evidence="1" id="KW-1133">Transmembrane helix</keyword>
<evidence type="ECO:0000313" key="4">
    <source>
        <dbReference type="Proteomes" id="UP000237347"/>
    </source>
</evidence>
<feature type="domain" description="PGG" evidence="2">
    <location>
        <begin position="271"/>
        <end position="377"/>
    </location>
</feature>
<dbReference type="PANTHER" id="PTHR24177:SF292">
    <property type="entry name" value="ANKYRIN REPEAT FAMILY PROTEIN-RELATED"/>
    <property type="match status" value="1"/>
</dbReference>
<dbReference type="InterPro" id="IPR026961">
    <property type="entry name" value="PGG_dom"/>
</dbReference>
<feature type="transmembrane region" description="Helical" evidence="1">
    <location>
        <begin position="357"/>
        <end position="378"/>
    </location>
</feature>
<feature type="transmembrane region" description="Helical" evidence="1">
    <location>
        <begin position="316"/>
        <end position="336"/>
    </location>
</feature>
<evidence type="ECO:0000259" key="2">
    <source>
        <dbReference type="Pfam" id="PF13962"/>
    </source>
</evidence>
<reference evidence="3 4" key="1">
    <citation type="journal article" date="2018" name="Sci. Data">
        <title>The draft genome sequence of cork oak.</title>
        <authorList>
            <person name="Ramos A.M."/>
            <person name="Usie A."/>
            <person name="Barbosa P."/>
            <person name="Barros P.M."/>
            <person name="Capote T."/>
            <person name="Chaves I."/>
            <person name="Simoes F."/>
            <person name="Abreu I."/>
            <person name="Carrasquinho I."/>
            <person name="Faro C."/>
            <person name="Guimaraes J.B."/>
            <person name="Mendonca D."/>
            <person name="Nobrega F."/>
            <person name="Rodrigues L."/>
            <person name="Saibo N.J.M."/>
            <person name="Varela M.C."/>
            <person name="Egas C."/>
            <person name="Matos J."/>
            <person name="Miguel C.M."/>
            <person name="Oliveira M.M."/>
            <person name="Ricardo C.P."/>
            <person name="Goncalves S."/>
        </authorList>
    </citation>
    <scope>NUCLEOTIDE SEQUENCE [LARGE SCALE GENOMIC DNA]</scope>
    <source>
        <strain evidence="4">cv. HL8</strain>
    </source>
</reference>
<proteinExistence type="predicted"/>
<keyword evidence="1" id="KW-0472">Membrane</keyword>
<keyword evidence="1" id="KW-0812">Transmembrane</keyword>
<organism evidence="3 4">
    <name type="scientific">Quercus suber</name>
    <name type="common">Cork oak</name>
    <dbReference type="NCBI Taxonomy" id="58331"/>
    <lineage>
        <taxon>Eukaryota</taxon>
        <taxon>Viridiplantae</taxon>
        <taxon>Streptophyta</taxon>
        <taxon>Embryophyta</taxon>
        <taxon>Tracheophyta</taxon>
        <taxon>Spermatophyta</taxon>
        <taxon>Magnoliopsida</taxon>
        <taxon>eudicotyledons</taxon>
        <taxon>Gunneridae</taxon>
        <taxon>Pentapetalae</taxon>
        <taxon>rosids</taxon>
        <taxon>fabids</taxon>
        <taxon>Fagales</taxon>
        <taxon>Fagaceae</taxon>
        <taxon>Quercus</taxon>
    </lineage>
</organism>
<sequence length="407" mass="45802">MAYEDVRGIVAPKGLHTGCGGDASADAPSEGDHITMAQSQVIDEELAKFDQREEFPDAKEVFNNGSGFRVALFATGAWCLWQRRNRVRKGQPSWQLHEISEQALALVHEFWEVQRPLAFVVDVENINEIHEISQVLFVAAEVGNVEFLVKLIRFDFDLLWKIDNERSIFQIAVEQRHESIFNLLIGSIRDIIGDGINEDGNNILHLAAELAPQEKLNSISGAAFQMQRELLWFKEVEKIVKPSYKEMKNEKGETPYVLFATEHEDLRKKGEKWMMNTAKSSMVVDTLISSIMFSGLPTDGLSHNSKKYNLELAYSVSSAIALFCSSTSLIMFLCILTSRYSYDDFLVSLPIKLMTGVTSLFISIAAMMVAFSASFCLINHDHQGFSFIAVLFGLFACVPNCQSYMCF</sequence>
<dbReference type="Gene3D" id="1.25.40.20">
    <property type="entry name" value="Ankyrin repeat-containing domain"/>
    <property type="match status" value="1"/>
</dbReference>
<dbReference type="PANTHER" id="PTHR24177">
    <property type="entry name" value="CASKIN"/>
    <property type="match status" value="1"/>
</dbReference>
<dbReference type="EMBL" id="PKMF04000098">
    <property type="protein sequence ID" value="KAK7850587.1"/>
    <property type="molecule type" value="Genomic_DNA"/>
</dbReference>
<name>A0AAW0LI48_QUESU</name>
<dbReference type="InterPro" id="IPR036770">
    <property type="entry name" value="Ankyrin_rpt-contain_sf"/>
</dbReference>
<dbReference type="Proteomes" id="UP000237347">
    <property type="component" value="Unassembled WGS sequence"/>
</dbReference>
<keyword evidence="4" id="KW-1185">Reference proteome</keyword>
<dbReference type="AlphaFoldDB" id="A0AAW0LI48"/>
<comment type="caution">
    <text evidence="3">The sequence shown here is derived from an EMBL/GenBank/DDBJ whole genome shotgun (WGS) entry which is preliminary data.</text>
</comment>
<protein>
    <recommendedName>
        <fullName evidence="2">PGG domain-containing protein</fullName>
    </recommendedName>
</protein>